<dbReference type="Proteomes" id="UP000645257">
    <property type="component" value="Unassembled WGS sequence"/>
</dbReference>
<evidence type="ECO:0000259" key="3">
    <source>
        <dbReference type="Pfam" id="PF01734"/>
    </source>
</evidence>
<keyword evidence="1" id="KW-0443">Lipid metabolism</keyword>
<proteinExistence type="predicted"/>
<keyword evidence="5" id="KW-1185">Reference proteome</keyword>
<dbReference type="InterPro" id="IPR016035">
    <property type="entry name" value="Acyl_Trfase/lysoPLipase"/>
</dbReference>
<dbReference type="EMBL" id="BMYX01000014">
    <property type="protein sequence ID" value="GGY19916.1"/>
    <property type="molecule type" value="Genomic_DNA"/>
</dbReference>
<reference evidence="4" key="1">
    <citation type="journal article" date="2014" name="Int. J. Syst. Evol. Microbiol.">
        <title>Complete genome sequence of Corynebacterium casei LMG S-19264T (=DSM 44701T), isolated from a smear-ripened cheese.</title>
        <authorList>
            <consortium name="US DOE Joint Genome Institute (JGI-PGF)"/>
            <person name="Walter F."/>
            <person name="Albersmeier A."/>
            <person name="Kalinowski J."/>
            <person name="Ruckert C."/>
        </authorList>
    </citation>
    <scope>NUCLEOTIDE SEQUENCE</scope>
    <source>
        <strain evidence="4">KCTC 32182</strain>
    </source>
</reference>
<feature type="region of interest" description="Disordered" evidence="2">
    <location>
        <begin position="1"/>
        <end position="29"/>
    </location>
</feature>
<feature type="domain" description="PNPLA" evidence="3">
    <location>
        <begin position="39"/>
        <end position="97"/>
    </location>
</feature>
<organism evidence="4 5">
    <name type="scientific">Paludibacterium paludis</name>
    <dbReference type="NCBI Taxonomy" id="1225769"/>
    <lineage>
        <taxon>Bacteria</taxon>
        <taxon>Pseudomonadati</taxon>
        <taxon>Pseudomonadota</taxon>
        <taxon>Betaproteobacteria</taxon>
        <taxon>Neisseriales</taxon>
        <taxon>Chromobacteriaceae</taxon>
        <taxon>Paludibacterium</taxon>
    </lineage>
</organism>
<dbReference type="Pfam" id="PF01734">
    <property type="entry name" value="Patatin"/>
    <property type="match status" value="1"/>
</dbReference>
<gene>
    <name evidence="4" type="ORF">GCM10011289_24240</name>
</gene>
<evidence type="ECO:0000256" key="1">
    <source>
        <dbReference type="ARBA" id="ARBA00023098"/>
    </source>
</evidence>
<dbReference type="AlphaFoldDB" id="A0A918P427"/>
<name>A0A918P427_9NEIS</name>
<accession>A0A918P427</accession>
<evidence type="ECO:0000256" key="2">
    <source>
        <dbReference type="SAM" id="MobiDB-lite"/>
    </source>
</evidence>
<dbReference type="SUPFAM" id="SSF52151">
    <property type="entry name" value="FabD/lysophospholipase-like"/>
    <property type="match status" value="1"/>
</dbReference>
<comment type="caution">
    <text evidence="4">The sequence shown here is derived from an EMBL/GenBank/DDBJ whole genome shotgun (WGS) entry which is preliminary data.</text>
</comment>
<dbReference type="GO" id="GO:0006629">
    <property type="term" value="P:lipid metabolic process"/>
    <property type="evidence" value="ECO:0007669"/>
    <property type="project" value="UniProtKB-KW"/>
</dbReference>
<evidence type="ECO:0000313" key="4">
    <source>
        <dbReference type="EMBL" id="GGY19916.1"/>
    </source>
</evidence>
<dbReference type="RefSeq" id="WP_189534665.1">
    <property type="nucleotide sequence ID" value="NZ_BMYX01000014.1"/>
</dbReference>
<reference evidence="4" key="2">
    <citation type="submission" date="2020-09" db="EMBL/GenBank/DDBJ databases">
        <authorList>
            <person name="Sun Q."/>
            <person name="Kim S."/>
        </authorList>
    </citation>
    <scope>NUCLEOTIDE SEQUENCE</scope>
    <source>
        <strain evidence="4">KCTC 32182</strain>
    </source>
</reference>
<dbReference type="InterPro" id="IPR002641">
    <property type="entry name" value="PNPLA_dom"/>
</dbReference>
<protein>
    <recommendedName>
        <fullName evidence="3">PNPLA domain-containing protein</fullName>
    </recommendedName>
</protein>
<sequence length="101" mass="10714">MARCAGSPATRAKDRRHAATFPPGSRRYRERETPDFASICFSGGGAKGLAYLGILARLGDARLERVRQVSGALTAIVVATGLPVEGIRASLRRACTKNGKT</sequence>
<evidence type="ECO:0000313" key="5">
    <source>
        <dbReference type="Proteomes" id="UP000645257"/>
    </source>
</evidence>
<dbReference type="Gene3D" id="3.40.1090.10">
    <property type="entry name" value="Cytosolic phospholipase A2 catalytic domain"/>
    <property type="match status" value="1"/>
</dbReference>